<gene>
    <name evidence="2" type="ORF">SAMN05216179_3612</name>
</gene>
<evidence type="ECO:0000256" key="1">
    <source>
        <dbReference type="SAM" id="Phobius"/>
    </source>
</evidence>
<keyword evidence="1" id="KW-0472">Membrane</keyword>
<accession>A0A1M7QUR9</accession>
<organism evidence="2 3">
    <name type="scientific">Gracilibacillus kekensis</name>
    <dbReference type="NCBI Taxonomy" id="1027249"/>
    <lineage>
        <taxon>Bacteria</taxon>
        <taxon>Bacillati</taxon>
        <taxon>Bacillota</taxon>
        <taxon>Bacilli</taxon>
        <taxon>Bacillales</taxon>
        <taxon>Bacillaceae</taxon>
        <taxon>Gracilibacillus</taxon>
    </lineage>
</organism>
<feature type="transmembrane region" description="Helical" evidence="1">
    <location>
        <begin position="136"/>
        <end position="157"/>
    </location>
</feature>
<dbReference type="EMBL" id="FRCZ01000010">
    <property type="protein sequence ID" value="SHN35547.1"/>
    <property type="molecule type" value="Genomic_DNA"/>
</dbReference>
<dbReference type="RefSeq" id="WP_073203209.1">
    <property type="nucleotide sequence ID" value="NZ_FRCZ01000010.1"/>
</dbReference>
<evidence type="ECO:0000313" key="3">
    <source>
        <dbReference type="Proteomes" id="UP000184184"/>
    </source>
</evidence>
<dbReference type="Proteomes" id="UP000184184">
    <property type="component" value="Unassembled WGS sequence"/>
</dbReference>
<dbReference type="AlphaFoldDB" id="A0A1M7QUR9"/>
<dbReference type="STRING" id="1027249.SAMN05216179_3612"/>
<keyword evidence="1" id="KW-1133">Transmembrane helix</keyword>
<proteinExistence type="predicted"/>
<dbReference type="OrthoDB" id="2878109at2"/>
<sequence length="158" mass="18056">MNGEEKIHTLVQELLFLEEEVDETVKGIIHDHVNTCEECRHLRTDIKKTEIPTIDNSSSKAHITPLKSLRKLNIGVLVFTILVRIGVLLYIVFGNSFETYPSLFEDVLQASITIFYLPSAIFLLLLTYIFLKPKIFVGFLVFDVGVLLFGSQFISYFI</sequence>
<evidence type="ECO:0008006" key="4">
    <source>
        <dbReference type="Google" id="ProtNLM"/>
    </source>
</evidence>
<keyword evidence="3" id="KW-1185">Reference proteome</keyword>
<name>A0A1M7QUR9_9BACI</name>
<protein>
    <recommendedName>
        <fullName evidence="4">Zinc-finger</fullName>
    </recommendedName>
</protein>
<feature type="transmembrane region" description="Helical" evidence="1">
    <location>
        <begin position="113"/>
        <end position="131"/>
    </location>
</feature>
<reference evidence="2 3" key="1">
    <citation type="submission" date="2016-11" db="EMBL/GenBank/DDBJ databases">
        <authorList>
            <person name="Jaros S."/>
            <person name="Januszkiewicz K."/>
            <person name="Wedrychowicz H."/>
        </authorList>
    </citation>
    <scope>NUCLEOTIDE SEQUENCE [LARGE SCALE GENOMIC DNA]</scope>
    <source>
        <strain evidence="2 3">CGMCC 1.10681</strain>
    </source>
</reference>
<evidence type="ECO:0000313" key="2">
    <source>
        <dbReference type="EMBL" id="SHN35547.1"/>
    </source>
</evidence>
<feature type="transmembrane region" description="Helical" evidence="1">
    <location>
        <begin position="72"/>
        <end position="93"/>
    </location>
</feature>
<keyword evidence="1" id="KW-0812">Transmembrane</keyword>